<keyword evidence="1" id="KW-0812">Transmembrane</keyword>
<name>A0A4R0PYQ5_9SPHI</name>
<dbReference type="GO" id="GO:0030572">
    <property type="term" value="F:phosphatidyltransferase activity"/>
    <property type="evidence" value="ECO:0007669"/>
    <property type="project" value="UniProtKB-ARBA"/>
</dbReference>
<accession>A0A4R0PYQ5</accession>
<dbReference type="InterPro" id="IPR001736">
    <property type="entry name" value="PLipase_D/transphosphatidylase"/>
</dbReference>
<dbReference type="Proteomes" id="UP000293925">
    <property type="component" value="Unassembled WGS sequence"/>
</dbReference>
<evidence type="ECO:0000313" key="4">
    <source>
        <dbReference type="Proteomes" id="UP000293925"/>
    </source>
</evidence>
<dbReference type="Pfam" id="PF13091">
    <property type="entry name" value="PLDc_2"/>
    <property type="match status" value="1"/>
</dbReference>
<dbReference type="SUPFAM" id="SSF56024">
    <property type="entry name" value="Phospholipase D/nuclease"/>
    <property type="match status" value="1"/>
</dbReference>
<sequence>MFYNNALCDIYIGKGAGKKLMDDMRSAKHSVKIISPYLSPYLISELINLKDKNIDIKLITTNNIEDFYGDRERNIYKLIIQKRNKDFDRQTIRNNWIKFTQTLSNISYGLIALLIVLAYYFRDIKVFLGSIPIIILFLIRGWYKTKIKNIKIYSYSYKQLFPFKVYMSNEKTSLIHSKIYLIDDQIAYLGSLNFTQSGTQFNHETRIRTTDLNAIEKIRKEIEDLFENAYIPAVDLQTWGKQLYLEPIN</sequence>
<evidence type="ECO:0000256" key="1">
    <source>
        <dbReference type="SAM" id="Phobius"/>
    </source>
</evidence>
<dbReference type="PANTHER" id="PTHR21248">
    <property type="entry name" value="CARDIOLIPIN SYNTHASE"/>
    <property type="match status" value="1"/>
</dbReference>
<reference evidence="3 4" key="1">
    <citation type="submission" date="2019-02" db="EMBL/GenBank/DDBJ databases">
        <title>Pedobacter sp. RP-3-21 sp. nov., isolated from Arctic soil.</title>
        <authorList>
            <person name="Dahal R.H."/>
        </authorList>
    </citation>
    <scope>NUCLEOTIDE SEQUENCE [LARGE SCALE GENOMIC DNA]</scope>
    <source>
        <strain evidence="3 4">RP-3-21</strain>
    </source>
</reference>
<dbReference type="OrthoDB" id="750814at2"/>
<dbReference type="PROSITE" id="PS50035">
    <property type="entry name" value="PLD"/>
    <property type="match status" value="1"/>
</dbReference>
<evidence type="ECO:0000313" key="3">
    <source>
        <dbReference type="EMBL" id="TCD28241.1"/>
    </source>
</evidence>
<dbReference type="RefSeq" id="WP_131528291.1">
    <property type="nucleotide sequence ID" value="NZ_SJSO01000004.1"/>
</dbReference>
<comment type="caution">
    <text evidence="3">The sequence shown here is derived from an EMBL/GenBank/DDBJ whole genome shotgun (WGS) entry which is preliminary data.</text>
</comment>
<feature type="domain" description="PLD phosphodiesterase" evidence="2">
    <location>
        <begin position="171"/>
        <end position="198"/>
    </location>
</feature>
<proteinExistence type="predicted"/>
<dbReference type="EMBL" id="SJSO01000004">
    <property type="protein sequence ID" value="TCD28241.1"/>
    <property type="molecule type" value="Genomic_DNA"/>
</dbReference>
<organism evidence="3 4">
    <name type="scientific">Pedobacter psychrodurus</name>
    <dbReference type="NCBI Taxonomy" id="2530456"/>
    <lineage>
        <taxon>Bacteria</taxon>
        <taxon>Pseudomonadati</taxon>
        <taxon>Bacteroidota</taxon>
        <taxon>Sphingobacteriia</taxon>
        <taxon>Sphingobacteriales</taxon>
        <taxon>Sphingobacteriaceae</taxon>
        <taxon>Pedobacter</taxon>
    </lineage>
</organism>
<keyword evidence="4" id="KW-1185">Reference proteome</keyword>
<protein>
    <recommendedName>
        <fullName evidence="2">PLD phosphodiesterase domain-containing protein</fullName>
    </recommendedName>
</protein>
<feature type="transmembrane region" description="Helical" evidence="1">
    <location>
        <begin position="126"/>
        <end position="143"/>
    </location>
</feature>
<dbReference type="Gene3D" id="3.30.870.10">
    <property type="entry name" value="Endonuclease Chain A"/>
    <property type="match status" value="1"/>
</dbReference>
<gene>
    <name evidence="3" type="ORF">EZ456_06015</name>
</gene>
<feature type="transmembrane region" description="Helical" evidence="1">
    <location>
        <begin position="102"/>
        <end position="120"/>
    </location>
</feature>
<dbReference type="AlphaFoldDB" id="A0A4R0PYQ5"/>
<dbReference type="InterPro" id="IPR025202">
    <property type="entry name" value="PLD-like_dom"/>
</dbReference>
<keyword evidence="1" id="KW-1133">Transmembrane helix</keyword>
<evidence type="ECO:0000259" key="2">
    <source>
        <dbReference type="PROSITE" id="PS50035"/>
    </source>
</evidence>
<dbReference type="PANTHER" id="PTHR21248:SF22">
    <property type="entry name" value="PHOSPHOLIPASE D"/>
    <property type="match status" value="1"/>
</dbReference>
<dbReference type="GO" id="GO:0032049">
    <property type="term" value="P:cardiolipin biosynthetic process"/>
    <property type="evidence" value="ECO:0007669"/>
    <property type="project" value="UniProtKB-ARBA"/>
</dbReference>
<keyword evidence="1" id="KW-0472">Membrane</keyword>